<accession>A0ABQ3AU29</accession>
<evidence type="ECO:0000256" key="1">
    <source>
        <dbReference type="SAM" id="MobiDB-lite"/>
    </source>
</evidence>
<evidence type="ECO:0000313" key="3">
    <source>
        <dbReference type="Proteomes" id="UP000600946"/>
    </source>
</evidence>
<reference evidence="3" key="1">
    <citation type="journal article" date="2019" name="Int. J. Syst. Evol. Microbiol.">
        <title>The Global Catalogue of Microorganisms (GCM) 10K type strain sequencing project: providing services to taxonomists for standard genome sequencing and annotation.</title>
        <authorList>
            <consortium name="The Broad Institute Genomics Platform"/>
            <consortium name="The Broad Institute Genome Sequencing Center for Infectious Disease"/>
            <person name="Wu L."/>
            <person name="Ma J."/>
        </authorList>
    </citation>
    <scope>NUCLEOTIDE SEQUENCE [LARGE SCALE GENOMIC DNA]</scope>
    <source>
        <strain evidence="3">JCM 4594</strain>
    </source>
</reference>
<gene>
    <name evidence="2" type="ORF">GCM10010326_70800</name>
</gene>
<organism evidence="2 3">
    <name type="scientific">Streptomyces xanthochromogenes</name>
    <dbReference type="NCBI Taxonomy" id="67384"/>
    <lineage>
        <taxon>Bacteria</taxon>
        <taxon>Bacillati</taxon>
        <taxon>Actinomycetota</taxon>
        <taxon>Actinomycetes</taxon>
        <taxon>Kitasatosporales</taxon>
        <taxon>Streptomycetaceae</taxon>
        <taxon>Streptomyces</taxon>
    </lineage>
</organism>
<dbReference type="Proteomes" id="UP000600946">
    <property type="component" value="Unassembled WGS sequence"/>
</dbReference>
<evidence type="ECO:0000313" key="2">
    <source>
        <dbReference type="EMBL" id="GGY66028.1"/>
    </source>
</evidence>
<dbReference type="EMBL" id="BMUU01000018">
    <property type="protein sequence ID" value="GGY66028.1"/>
    <property type="molecule type" value="Genomic_DNA"/>
</dbReference>
<dbReference type="RefSeq" id="WP_262985355.1">
    <property type="nucleotide sequence ID" value="NZ_BMUU01000018.1"/>
</dbReference>
<feature type="region of interest" description="Disordered" evidence="1">
    <location>
        <begin position="18"/>
        <end position="41"/>
    </location>
</feature>
<sequence length="41" mass="4801">MYTIEMAYARMRELQDLANRSRAHQPSATKPRAPKRAAKKR</sequence>
<protein>
    <recommendedName>
        <fullName evidence="4">Transposase</fullName>
    </recommendedName>
</protein>
<evidence type="ECO:0008006" key="4">
    <source>
        <dbReference type="Google" id="ProtNLM"/>
    </source>
</evidence>
<name>A0ABQ3AU29_9ACTN</name>
<comment type="caution">
    <text evidence="2">The sequence shown here is derived from an EMBL/GenBank/DDBJ whole genome shotgun (WGS) entry which is preliminary data.</text>
</comment>
<proteinExistence type="predicted"/>
<dbReference type="GeneID" id="96295842"/>
<keyword evidence="3" id="KW-1185">Reference proteome</keyword>
<feature type="compositionally biased region" description="Basic residues" evidence="1">
    <location>
        <begin position="32"/>
        <end position="41"/>
    </location>
</feature>